<proteinExistence type="predicted"/>
<protein>
    <submittedName>
        <fullName evidence="2 3">Uncharacterized protein</fullName>
    </submittedName>
</protein>
<keyword evidence="1" id="KW-0732">Signal</keyword>
<evidence type="ECO:0000313" key="2">
    <source>
        <dbReference type="EMBL" id="OAV98126.1"/>
    </source>
</evidence>
<organism evidence="2">
    <name type="scientific">Puccinia triticina (isolate 1-1 / race 1 (BBBD))</name>
    <name type="common">Brown leaf rust fungus</name>
    <dbReference type="NCBI Taxonomy" id="630390"/>
    <lineage>
        <taxon>Eukaryota</taxon>
        <taxon>Fungi</taxon>
        <taxon>Dikarya</taxon>
        <taxon>Basidiomycota</taxon>
        <taxon>Pucciniomycotina</taxon>
        <taxon>Pucciniomycetes</taxon>
        <taxon>Pucciniales</taxon>
        <taxon>Pucciniaceae</taxon>
        <taxon>Puccinia</taxon>
    </lineage>
</organism>
<dbReference type="Proteomes" id="UP000005240">
    <property type="component" value="Unassembled WGS sequence"/>
</dbReference>
<feature type="signal peptide" evidence="1">
    <location>
        <begin position="1"/>
        <end position="27"/>
    </location>
</feature>
<accession>A0A180GZ50</accession>
<dbReference type="AlphaFoldDB" id="A0A180GZ50"/>
<dbReference type="VEuPathDB" id="FungiDB:PTTG_25812"/>
<reference evidence="2" key="1">
    <citation type="submission" date="2009-11" db="EMBL/GenBank/DDBJ databases">
        <authorList>
            <consortium name="The Broad Institute Genome Sequencing Platform"/>
            <person name="Ward D."/>
            <person name="Feldgarden M."/>
            <person name="Earl A."/>
            <person name="Young S.K."/>
            <person name="Zeng Q."/>
            <person name="Koehrsen M."/>
            <person name="Alvarado L."/>
            <person name="Berlin A."/>
            <person name="Bochicchio J."/>
            <person name="Borenstein D."/>
            <person name="Chapman S.B."/>
            <person name="Chen Z."/>
            <person name="Engels R."/>
            <person name="Freedman E."/>
            <person name="Gellesch M."/>
            <person name="Goldberg J."/>
            <person name="Griggs A."/>
            <person name="Gujja S."/>
            <person name="Heilman E."/>
            <person name="Heiman D."/>
            <person name="Hepburn T."/>
            <person name="Howarth C."/>
            <person name="Jen D."/>
            <person name="Larson L."/>
            <person name="Lewis B."/>
            <person name="Mehta T."/>
            <person name="Park D."/>
            <person name="Pearson M."/>
            <person name="Roberts A."/>
            <person name="Saif S."/>
            <person name="Shea T."/>
            <person name="Shenoy N."/>
            <person name="Sisk P."/>
            <person name="Stolte C."/>
            <person name="Sykes S."/>
            <person name="Thomson T."/>
            <person name="Walk T."/>
            <person name="White J."/>
            <person name="Yandava C."/>
            <person name="Izard J."/>
            <person name="Baranova O.V."/>
            <person name="Blanton J.M."/>
            <person name="Tanner A.C."/>
            <person name="Dewhirst F.E."/>
            <person name="Haas B."/>
            <person name="Nusbaum C."/>
            <person name="Birren B."/>
        </authorList>
    </citation>
    <scope>NUCLEOTIDE SEQUENCE [LARGE SCALE GENOMIC DNA]</scope>
    <source>
        <strain evidence="2">1-1 BBBD Race 1</strain>
    </source>
</reference>
<sequence>MQNSYGIGSPLALVILLVIALVQSTSAGIDTYAQALLSLVAEAVKFEAAEWVDPDSTSVWILSAPGLRPTHPNFP</sequence>
<dbReference type="EMBL" id="ADAS02000009">
    <property type="protein sequence ID" value="OAV98126.1"/>
    <property type="molecule type" value="Genomic_DNA"/>
</dbReference>
<reference evidence="2" key="2">
    <citation type="submission" date="2016-05" db="EMBL/GenBank/DDBJ databases">
        <title>Comparative analysis highlights variable genome content of wheat rusts and divergence of the mating loci.</title>
        <authorList>
            <person name="Cuomo C.A."/>
            <person name="Bakkeren G."/>
            <person name="Szabo L."/>
            <person name="Khalil H."/>
            <person name="Joly D."/>
            <person name="Goldberg J."/>
            <person name="Young S."/>
            <person name="Zeng Q."/>
            <person name="Fellers J."/>
        </authorList>
    </citation>
    <scope>NUCLEOTIDE SEQUENCE [LARGE SCALE GENOMIC DNA]</scope>
    <source>
        <strain evidence="2">1-1 BBBD Race 1</strain>
    </source>
</reference>
<name>A0A180GZ50_PUCT1</name>
<reference evidence="3" key="4">
    <citation type="submission" date="2025-05" db="UniProtKB">
        <authorList>
            <consortium name="EnsemblFungi"/>
        </authorList>
    </citation>
    <scope>IDENTIFICATION</scope>
    <source>
        <strain evidence="3">isolate 1-1 / race 1 (BBBD)</strain>
    </source>
</reference>
<evidence type="ECO:0000313" key="3">
    <source>
        <dbReference type="EnsemblFungi" id="PTTG_25812-t43_1-p1"/>
    </source>
</evidence>
<evidence type="ECO:0000256" key="1">
    <source>
        <dbReference type="SAM" id="SignalP"/>
    </source>
</evidence>
<keyword evidence="4" id="KW-1185">Reference proteome</keyword>
<evidence type="ECO:0000313" key="4">
    <source>
        <dbReference type="Proteomes" id="UP000005240"/>
    </source>
</evidence>
<gene>
    <name evidence="2" type="ORF">PTTG_25812</name>
</gene>
<feature type="chain" id="PRO_5008110466" evidence="1">
    <location>
        <begin position="28"/>
        <end position="75"/>
    </location>
</feature>
<reference evidence="3 4" key="3">
    <citation type="journal article" date="2017" name="G3 (Bethesda)">
        <title>Comparative analysis highlights variable genome content of wheat rusts and divergence of the mating loci.</title>
        <authorList>
            <person name="Cuomo C.A."/>
            <person name="Bakkeren G."/>
            <person name="Khalil H.B."/>
            <person name="Panwar V."/>
            <person name="Joly D."/>
            <person name="Linning R."/>
            <person name="Sakthikumar S."/>
            <person name="Song X."/>
            <person name="Adiconis X."/>
            <person name="Fan L."/>
            <person name="Goldberg J.M."/>
            <person name="Levin J.Z."/>
            <person name="Young S."/>
            <person name="Zeng Q."/>
            <person name="Anikster Y."/>
            <person name="Bruce M."/>
            <person name="Wang M."/>
            <person name="Yin C."/>
            <person name="McCallum B."/>
            <person name="Szabo L.J."/>
            <person name="Hulbert S."/>
            <person name="Chen X."/>
            <person name="Fellers J.P."/>
        </authorList>
    </citation>
    <scope>NUCLEOTIDE SEQUENCE</scope>
    <source>
        <strain evidence="4">Isolate 1-1 / race 1 (BBBD)</strain>
        <strain evidence="3">isolate 1-1 / race 1 (BBBD)</strain>
    </source>
</reference>
<dbReference type="EnsemblFungi" id="PTTG_25812-t43_1">
    <property type="protein sequence ID" value="PTTG_25812-t43_1-p1"/>
    <property type="gene ID" value="PTTG_25812"/>
</dbReference>